<dbReference type="AlphaFoldDB" id="A0A7L4WFV4"/>
<evidence type="ECO:0008006" key="5">
    <source>
        <dbReference type="Google" id="ProtNLM"/>
    </source>
</evidence>
<keyword evidence="4" id="KW-1185">Reference proteome</keyword>
<gene>
    <name evidence="2" type="ORF">BHS01_07900</name>
    <name evidence="1" type="ORF">GYN19_09400</name>
</gene>
<evidence type="ECO:0000313" key="3">
    <source>
        <dbReference type="Proteomes" id="UP000516280"/>
    </source>
</evidence>
<reference evidence="1 4" key="3">
    <citation type="journal article" date="2022" name="Microbiol. Res.">
        <title>Comparative genome analysis, predicted lifestyle and antimicrobial strategies of Lactococcus carnosus and Lactococcus paracarnosus isolated from meat.</title>
        <authorList>
            <person name="Werum V."/>
            <person name="Ehrmann M."/>
            <person name="Vogel R."/>
            <person name="Hilgarth M."/>
        </authorList>
    </citation>
    <scope>NUCLEOTIDE SEQUENCE [LARGE SCALE GENOMIC DNA]</scope>
    <source>
        <strain evidence="1 4">TMW21897</strain>
    </source>
</reference>
<dbReference type="Proteomes" id="UP000516280">
    <property type="component" value="Chromosome"/>
</dbReference>
<reference evidence="1" key="2">
    <citation type="submission" date="2020-01" db="EMBL/GenBank/DDBJ databases">
        <authorList>
            <person name="Hilgarth M."/>
            <person name="Vogel R.F."/>
        </authorList>
    </citation>
    <scope>NUCLEOTIDE SEQUENCE</scope>
    <source>
        <strain evidence="1">TMW21897</strain>
    </source>
</reference>
<evidence type="ECO:0000313" key="4">
    <source>
        <dbReference type="Proteomes" id="UP001522462"/>
    </source>
</evidence>
<dbReference type="EMBL" id="JAAEDA010000015">
    <property type="protein sequence ID" value="MCJ1978164.1"/>
    <property type="molecule type" value="Genomic_DNA"/>
</dbReference>
<dbReference type="RefSeq" id="WP_097024604.1">
    <property type="nucleotide sequence ID" value="NZ_CP017195.1"/>
</dbReference>
<evidence type="ECO:0000313" key="1">
    <source>
        <dbReference type="EMBL" id="MCJ1978164.1"/>
    </source>
</evidence>
<reference evidence="2 3" key="1">
    <citation type="submission" date="2016-09" db="EMBL/GenBank/DDBJ databases">
        <title>Lactic acid bacteria from MAP meat Genome sequencing and assembly.</title>
        <authorList>
            <person name="Behr J."/>
            <person name="Hilgarth M."/>
            <person name="Vogel R.F."/>
        </authorList>
    </citation>
    <scope>NUCLEOTIDE SEQUENCE [LARGE SCALE GENOMIC DNA]</scope>
    <source>
        <strain evidence="2 3">TMW21615</strain>
    </source>
</reference>
<dbReference type="Proteomes" id="UP001522462">
    <property type="component" value="Unassembled WGS sequence"/>
</dbReference>
<sequence length="101" mass="11593">MKALYKGCPSDVWEISKSNVQPVWVKKAFKENYLRWLDDKLVISMSGINPSVGYNLKIGLLSYPGYSAYPTAYIGEFLDVTNHRVISKKSFNTHYQIIDQN</sequence>
<dbReference type="EMBL" id="CP017195">
    <property type="protein sequence ID" value="QDJ28451.1"/>
    <property type="molecule type" value="Genomic_DNA"/>
</dbReference>
<evidence type="ECO:0000313" key="2">
    <source>
        <dbReference type="EMBL" id="QDJ28451.1"/>
    </source>
</evidence>
<accession>A0A7L4WFV4</accession>
<protein>
    <recommendedName>
        <fullName evidence="5">Role in replication</fullName>
    </recommendedName>
</protein>
<organism evidence="2 3">
    <name type="scientific">Pseudolactococcus paracarnosus</name>
    <dbReference type="NCBI Taxonomy" id="2749962"/>
    <lineage>
        <taxon>Bacteria</taxon>
        <taxon>Bacillati</taxon>
        <taxon>Bacillota</taxon>
        <taxon>Bacilli</taxon>
        <taxon>Lactobacillales</taxon>
        <taxon>Streptococcaceae</taxon>
        <taxon>Pseudolactococcus</taxon>
    </lineage>
</organism>
<dbReference type="KEGG" id="lpaa:BHS01_07900"/>
<name>A0A7L4WFV4_9LACT</name>
<proteinExistence type="predicted"/>